<dbReference type="CDD" id="cd07016">
    <property type="entry name" value="S14_ClpP_1"/>
    <property type="match status" value="1"/>
</dbReference>
<dbReference type="PRINTS" id="PR00127">
    <property type="entry name" value="CLPPROTEASEP"/>
</dbReference>
<sequence length="415" mass="46060">MAKQQEFKFIKGACCTGMPADIFFYTDVDYWSVDNFLWEFDYLIKYVNPSKIRIHINSAGGSVIEGMSVFAKIQDCAIPTECINDALAASMGSIIWAAGDELYMKDYALLMIHNPFCDVNGEKQYDQTTEAFTLQLKTIYMKRFGLSEEDVENIMNGKEGEDGTFLTATQAIERGFVKADHIIETPKAVKDKIDAALKRSKDIVQIKAVYGLVSPTLPTATINKQNINSILETMEKNEITVFAALLGLTGEKATSENVSAKINELKAKADKADALQKSLDETKGELTKVNAELTGAKTSVKNLTEDLGKTKAALKEYQDAETKAKEEKVTALIDKAIADCKINKEEREAYTTMAQNNFELAENVLSKIPARDNLGQIISQANKDNAEKGVQTEQQKVFAKVDEVVGKDFEFRKLN</sequence>
<dbReference type="InterPro" id="IPR001907">
    <property type="entry name" value="ClpP"/>
</dbReference>
<organism evidence="4 5">
    <name type="scientific">Bacteroides uniformis</name>
    <dbReference type="NCBI Taxonomy" id="820"/>
    <lineage>
        <taxon>Bacteria</taxon>
        <taxon>Pseudomonadati</taxon>
        <taxon>Bacteroidota</taxon>
        <taxon>Bacteroidia</taxon>
        <taxon>Bacteroidales</taxon>
        <taxon>Bacteroidaceae</taxon>
        <taxon>Bacteroides</taxon>
    </lineage>
</organism>
<evidence type="ECO:0000256" key="1">
    <source>
        <dbReference type="ARBA" id="ARBA00007039"/>
    </source>
</evidence>
<dbReference type="InterPro" id="IPR029045">
    <property type="entry name" value="ClpP/crotonase-like_dom_sf"/>
</dbReference>
<comment type="caution">
    <text evidence="4">The sequence shown here is derived from an EMBL/GenBank/DDBJ whole genome shotgun (WGS) entry which is preliminary data.</text>
</comment>
<evidence type="ECO:0000313" key="5">
    <source>
        <dbReference type="Proteomes" id="UP000487989"/>
    </source>
</evidence>
<dbReference type="RefSeq" id="WP_151882074.1">
    <property type="nucleotide sequence ID" value="NZ_WCTH01000011.1"/>
</dbReference>
<dbReference type="PANTHER" id="PTHR10381">
    <property type="entry name" value="ATP-DEPENDENT CLP PROTEASE PROTEOLYTIC SUBUNIT"/>
    <property type="match status" value="1"/>
</dbReference>
<name>A0A6I0LPY7_BACUN</name>
<dbReference type="GO" id="GO:0004176">
    <property type="term" value="F:ATP-dependent peptidase activity"/>
    <property type="evidence" value="ECO:0007669"/>
    <property type="project" value="InterPro"/>
</dbReference>
<accession>A0A6I0LPY7</accession>
<dbReference type="GO" id="GO:0006515">
    <property type="term" value="P:protein quality control for misfolded or incompletely synthesized proteins"/>
    <property type="evidence" value="ECO:0007669"/>
    <property type="project" value="TreeGrafter"/>
</dbReference>
<dbReference type="GO" id="GO:0004252">
    <property type="term" value="F:serine-type endopeptidase activity"/>
    <property type="evidence" value="ECO:0007669"/>
    <property type="project" value="InterPro"/>
</dbReference>
<dbReference type="InterPro" id="IPR023562">
    <property type="entry name" value="ClpP/TepA"/>
</dbReference>
<evidence type="ECO:0000256" key="2">
    <source>
        <dbReference type="RuleBase" id="RU003567"/>
    </source>
</evidence>
<dbReference type="Gene3D" id="3.90.226.10">
    <property type="entry name" value="2-enoyl-CoA Hydratase, Chain A, domain 1"/>
    <property type="match status" value="1"/>
</dbReference>
<protein>
    <recommendedName>
        <fullName evidence="2">ATP-dependent Clp protease proteolytic subunit</fullName>
    </recommendedName>
</protein>
<proteinExistence type="inferred from homology"/>
<dbReference type="GO" id="GO:0051117">
    <property type="term" value="F:ATPase binding"/>
    <property type="evidence" value="ECO:0007669"/>
    <property type="project" value="TreeGrafter"/>
</dbReference>
<gene>
    <name evidence="4" type="ORF">GAP48_14670</name>
</gene>
<dbReference type="Proteomes" id="UP000487989">
    <property type="component" value="Unassembled WGS sequence"/>
</dbReference>
<dbReference type="Pfam" id="PF00574">
    <property type="entry name" value="CLP_protease"/>
    <property type="match status" value="1"/>
</dbReference>
<reference evidence="4 5" key="1">
    <citation type="journal article" date="2019" name="Nat. Med.">
        <title>A library of human gut bacterial isolates paired with longitudinal multiomics data enables mechanistic microbiome research.</title>
        <authorList>
            <person name="Poyet M."/>
            <person name="Groussin M."/>
            <person name="Gibbons S.M."/>
            <person name="Avila-Pacheco J."/>
            <person name="Jiang X."/>
            <person name="Kearney S.M."/>
            <person name="Perrotta A.R."/>
            <person name="Berdy B."/>
            <person name="Zhao S."/>
            <person name="Lieberman T.D."/>
            <person name="Swanson P.K."/>
            <person name="Smith M."/>
            <person name="Roesemann S."/>
            <person name="Alexander J.E."/>
            <person name="Rich S.A."/>
            <person name="Livny J."/>
            <person name="Vlamakis H."/>
            <person name="Clish C."/>
            <person name="Bullock K."/>
            <person name="Deik A."/>
            <person name="Scott J."/>
            <person name="Pierce K.A."/>
            <person name="Xavier R.J."/>
            <person name="Alm E.J."/>
        </authorList>
    </citation>
    <scope>NUCLEOTIDE SEQUENCE [LARGE SCALE GENOMIC DNA]</scope>
    <source>
        <strain evidence="4 5">BIOML-A3</strain>
    </source>
</reference>
<dbReference type="EMBL" id="WCTJ01000024">
    <property type="protein sequence ID" value="KAB4251107.1"/>
    <property type="molecule type" value="Genomic_DNA"/>
</dbReference>
<dbReference type="PANTHER" id="PTHR10381:SF11">
    <property type="entry name" value="ATP-DEPENDENT CLP PROTEASE PROTEOLYTIC SUBUNIT, MITOCHONDRIAL"/>
    <property type="match status" value="1"/>
</dbReference>
<comment type="similarity">
    <text evidence="1 2">Belongs to the peptidase S14 family.</text>
</comment>
<dbReference type="GO" id="GO:0009368">
    <property type="term" value="C:endopeptidase Clp complex"/>
    <property type="evidence" value="ECO:0007669"/>
    <property type="project" value="TreeGrafter"/>
</dbReference>
<keyword evidence="3" id="KW-0175">Coiled coil</keyword>
<evidence type="ECO:0000313" key="4">
    <source>
        <dbReference type="EMBL" id="KAB4251107.1"/>
    </source>
</evidence>
<dbReference type="SUPFAM" id="SSF52096">
    <property type="entry name" value="ClpP/crotonase"/>
    <property type="match status" value="1"/>
</dbReference>
<dbReference type="AlphaFoldDB" id="A0A6I0LPY7"/>
<evidence type="ECO:0000256" key="3">
    <source>
        <dbReference type="SAM" id="Coils"/>
    </source>
</evidence>
<feature type="coiled-coil region" evidence="3">
    <location>
        <begin position="255"/>
        <end position="327"/>
    </location>
</feature>